<organism evidence="1 2">
    <name type="scientific">Pisum sativum</name>
    <name type="common">Garden pea</name>
    <name type="synonym">Lathyrus oleraceus</name>
    <dbReference type="NCBI Taxonomy" id="3888"/>
    <lineage>
        <taxon>Eukaryota</taxon>
        <taxon>Viridiplantae</taxon>
        <taxon>Streptophyta</taxon>
        <taxon>Embryophyta</taxon>
        <taxon>Tracheophyta</taxon>
        <taxon>Spermatophyta</taxon>
        <taxon>Magnoliopsida</taxon>
        <taxon>eudicotyledons</taxon>
        <taxon>Gunneridae</taxon>
        <taxon>Pentapetalae</taxon>
        <taxon>rosids</taxon>
        <taxon>fabids</taxon>
        <taxon>Fabales</taxon>
        <taxon>Fabaceae</taxon>
        <taxon>Papilionoideae</taxon>
        <taxon>50 kb inversion clade</taxon>
        <taxon>NPAAA clade</taxon>
        <taxon>Hologalegina</taxon>
        <taxon>IRL clade</taxon>
        <taxon>Fabeae</taxon>
        <taxon>Lathyrus</taxon>
    </lineage>
</organism>
<evidence type="ECO:0000313" key="1">
    <source>
        <dbReference type="EMBL" id="KAI5446298.1"/>
    </source>
</evidence>
<proteinExistence type="predicted"/>
<dbReference type="AlphaFoldDB" id="A0A9D5GZ19"/>
<sequence>MEKGKQLLRVYPKPGESLLGFIVRCYKYGTKCLMCLRCGTVYNRELAEAFERIPSNQGWDGHGVRTRGKDGMIASRKIDRVAERSHVRPGDLKDFHIREGRITLTGSHRRSMQEQTRAPCTIRCIGGRVDGWAKDLVDEYDVAVIDDFETTSREVEAQNDRKMMVDTKVTNHTKMEALADMEVTLHADIKATAIADMEATTTGDME</sequence>
<evidence type="ECO:0000313" key="2">
    <source>
        <dbReference type="Proteomes" id="UP001058974"/>
    </source>
</evidence>
<protein>
    <submittedName>
        <fullName evidence="1">Uncharacterized protein</fullName>
    </submittedName>
</protein>
<keyword evidence="2" id="KW-1185">Reference proteome</keyword>
<comment type="caution">
    <text evidence="1">The sequence shown here is derived from an EMBL/GenBank/DDBJ whole genome shotgun (WGS) entry which is preliminary data.</text>
</comment>
<name>A0A9D5GZ19_PEA</name>
<dbReference type="EMBL" id="JAMSHJ010000001">
    <property type="protein sequence ID" value="KAI5446298.1"/>
    <property type="molecule type" value="Genomic_DNA"/>
</dbReference>
<gene>
    <name evidence="1" type="ORF">KIW84_014224</name>
</gene>
<dbReference type="Gramene" id="Psat01G0422400-T1">
    <property type="protein sequence ID" value="KAI5446298.1"/>
    <property type="gene ID" value="KIW84_014224"/>
</dbReference>
<accession>A0A9D5GZ19</accession>
<dbReference type="Proteomes" id="UP001058974">
    <property type="component" value="Chromosome 1"/>
</dbReference>
<reference evidence="1 2" key="1">
    <citation type="journal article" date="2022" name="Nat. Genet.">
        <title>Improved pea reference genome and pan-genome highlight genomic features and evolutionary characteristics.</title>
        <authorList>
            <person name="Yang T."/>
            <person name="Liu R."/>
            <person name="Luo Y."/>
            <person name="Hu S."/>
            <person name="Wang D."/>
            <person name="Wang C."/>
            <person name="Pandey M.K."/>
            <person name="Ge S."/>
            <person name="Xu Q."/>
            <person name="Li N."/>
            <person name="Li G."/>
            <person name="Huang Y."/>
            <person name="Saxena R.K."/>
            <person name="Ji Y."/>
            <person name="Li M."/>
            <person name="Yan X."/>
            <person name="He Y."/>
            <person name="Liu Y."/>
            <person name="Wang X."/>
            <person name="Xiang C."/>
            <person name="Varshney R.K."/>
            <person name="Ding H."/>
            <person name="Gao S."/>
            <person name="Zong X."/>
        </authorList>
    </citation>
    <scope>NUCLEOTIDE SEQUENCE [LARGE SCALE GENOMIC DNA]</scope>
    <source>
        <strain evidence="1 2">cv. Zhongwan 6</strain>
    </source>
</reference>